<gene>
    <name evidence="1" type="ORF">SDC9_35312</name>
</gene>
<organism evidence="1">
    <name type="scientific">bioreactor metagenome</name>
    <dbReference type="NCBI Taxonomy" id="1076179"/>
    <lineage>
        <taxon>unclassified sequences</taxon>
        <taxon>metagenomes</taxon>
        <taxon>ecological metagenomes</taxon>
    </lineage>
</organism>
<reference evidence="1" key="1">
    <citation type="submission" date="2019-08" db="EMBL/GenBank/DDBJ databases">
        <authorList>
            <person name="Kucharzyk K."/>
            <person name="Murdoch R.W."/>
            <person name="Higgins S."/>
            <person name="Loffler F."/>
        </authorList>
    </citation>
    <scope>NUCLEOTIDE SEQUENCE</scope>
</reference>
<accession>A0A644VD75</accession>
<name>A0A644VD75_9ZZZZ</name>
<evidence type="ECO:0000313" key="1">
    <source>
        <dbReference type="EMBL" id="MPL89278.1"/>
    </source>
</evidence>
<sequence length="101" mass="11893">MNRFLHIGVPTTKYIPNSVFRDIDKVYISPPKDEFAIEYLRFEKGSSMPKEVKENIHIAFLVDNFENLINENKLLKLWTNDKNKKMAFILHNGIVIELVEK</sequence>
<dbReference type="EMBL" id="VSSQ01000276">
    <property type="protein sequence ID" value="MPL89278.1"/>
    <property type="molecule type" value="Genomic_DNA"/>
</dbReference>
<protein>
    <submittedName>
        <fullName evidence="1">Uncharacterized protein</fullName>
    </submittedName>
</protein>
<proteinExistence type="predicted"/>
<comment type="caution">
    <text evidence="1">The sequence shown here is derived from an EMBL/GenBank/DDBJ whole genome shotgun (WGS) entry which is preliminary data.</text>
</comment>
<dbReference type="AlphaFoldDB" id="A0A644VD75"/>